<accession>A0A8S1F7Q0</accession>
<evidence type="ECO:0000256" key="4">
    <source>
        <dbReference type="SAM" id="MobiDB-lite"/>
    </source>
</evidence>
<dbReference type="AlphaFoldDB" id="A0A8S1F7Q0"/>
<reference evidence="6 7" key="1">
    <citation type="submission" date="2020-04" db="EMBL/GenBank/DDBJ databases">
        <authorList>
            <person name="Laetsch R D."/>
            <person name="Stevens L."/>
            <person name="Kumar S."/>
            <person name="Blaxter L. M."/>
        </authorList>
    </citation>
    <scope>NUCLEOTIDE SEQUENCE [LARGE SCALE GENOMIC DNA]</scope>
</reference>
<proteinExistence type="predicted"/>
<gene>
    <name evidence="6" type="ORF">CBOVIS_LOCUS10627</name>
</gene>
<dbReference type="PANTHER" id="PTHR19845">
    <property type="entry name" value="KATANIN P80 SUBUNIT"/>
    <property type="match status" value="1"/>
</dbReference>
<keyword evidence="2" id="KW-0963">Cytoplasm</keyword>
<dbReference type="Gene3D" id="2.130.10.10">
    <property type="entry name" value="YVTN repeat-like/Quinoprotein amine dehydrogenase"/>
    <property type="match status" value="2"/>
</dbReference>
<dbReference type="EMBL" id="CADEPM010000007">
    <property type="protein sequence ID" value="CAB3408906.1"/>
    <property type="molecule type" value="Genomic_DNA"/>
</dbReference>
<evidence type="ECO:0000256" key="3">
    <source>
        <dbReference type="ARBA" id="ARBA00023212"/>
    </source>
</evidence>
<dbReference type="Pfam" id="PF00400">
    <property type="entry name" value="WD40"/>
    <property type="match status" value="1"/>
</dbReference>
<dbReference type="GO" id="GO:0007019">
    <property type="term" value="P:microtubule depolymerization"/>
    <property type="evidence" value="ECO:0007669"/>
    <property type="project" value="TreeGrafter"/>
</dbReference>
<organism evidence="6 7">
    <name type="scientific">Caenorhabditis bovis</name>
    <dbReference type="NCBI Taxonomy" id="2654633"/>
    <lineage>
        <taxon>Eukaryota</taxon>
        <taxon>Metazoa</taxon>
        <taxon>Ecdysozoa</taxon>
        <taxon>Nematoda</taxon>
        <taxon>Chromadorea</taxon>
        <taxon>Rhabditida</taxon>
        <taxon>Rhabditina</taxon>
        <taxon>Rhabditomorpha</taxon>
        <taxon>Rhabditoidea</taxon>
        <taxon>Rhabditidae</taxon>
        <taxon>Peloderinae</taxon>
        <taxon>Caenorhabditis</taxon>
    </lineage>
</organism>
<dbReference type="InterPro" id="IPR015943">
    <property type="entry name" value="WD40/YVTN_repeat-like_dom_sf"/>
</dbReference>
<protein>
    <recommendedName>
        <fullName evidence="5">Katanin p80 subunit C-terminal domain-containing protein</fullName>
    </recommendedName>
</protein>
<evidence type="ECO:0000313" key="7">
    <source>
        <dbReference type="Proteomes" id="UP000494206"/>
    </source>
</evidence>
<name>A0A8S1F7Q0_9PELO</name>
<dbReference type="InterPro" id="IPR036322">
    <property type="entry name" value="WD40_repeat_dom_sf"/>
</dbReference>
<feature type="region of interest" description="Disordered" evidence="4">
    <location>
        <begin position="335"/>
        <end position="509"/>
    </location>
</feature>
<evidence type="ECO:0000256" key="2">
    <source>
        <dbReference type="ARBA" id="ARBA00022490"/>
    </source>
</evidence>
<dbReference type="GO" id="GO:0008352">
    <property type="term" value="C:katanin complex"/>
    <property type="evidence" value="ECO:0007669"/>
    <property type="project" value="TreeGrafter"/>
</dbReference>
<comment type="subcellular location">
    <subcellularLocation>
        <location evidence="1">Cytoplasm</location>
        <location evidence="1">Cytoskeleton</location>
    </subcellularLocation>
</comment>
<sequence length="677" mass="74374">MKIEVVSAVPHATIHQAVLSRRNRSIFCAGPYEVLPLENCFEPLPSTSSLADCAVECLELSTDERSIGVATNALLKIADVQTGREVRNLSGHTLPINSLAASKFSVYSWYTGSSDFSWAQWDTRMHPSKVLGARTSGIVRSVAVSPGDRFVAVGTDHSIQLFDARQREYIKQFACSGHRLEFNPTEVLLSAVGHDRVVRFFCLENLEMISQSDPFLDDIQASAFDSHLMIASTSDSINLLTWEPCDILATVPLKTVEKVVNVGVNGGVELDFICIGETTERVEMRTYSIEELLSYSPSQDLSGSIYEEEDEIDAANDVSPIDEMKNIILEPDIQAETSESSVQSDSASSNSNHSSPASPERPVIKTRSATASLKAGKPSTRSLTPVLSKPPSLKSQPATHPRTNGTTQSRGMRGAKQSPSLGDFRGSTQSLQSRTDIKKRSASAQRDSETITITYLGRPRTPSEGEHIARASSTLPRKPTTLDGARPKVAVSKRGSPVKKATNDVREKPSAQRDIMNCLKAALGICKQQEKDTRSLLKVIQKRGSNALVCAEVKNDDRLSIAALRLINEKNDWSLNMCNSYLPTIIDGLVSSDDERRAVCLKSLDVISDEMPAKLVKFANSNSRIGVDVAAEERAEKANNCLKMLRDICKKRDWYYKQLSKEDVIKLDAILERVKVL</sequence>
<keyword evidence="7" id="KW-1185">Reference proteome</keyword>
<dbReference type="OrthoDB" id="10251605at2759"/>
<dbReference type="PANTHER" id="PTHR19845:SF0">
    <property type="entry name" value="KATANIN P80 WD40 REPEAT-CONTAINING SUBUNIT B1"/>
    <property type="match status" value="1"/>
</dbReference>
<dbReference type="Proteomes" id="UP000494206">
    <property type="component" value="Unassembled WGS sequence"/>
</dbReference>
<dbReference type="InterPro" id="IPR028021">
    <property type="entry name" value="Katanin_C-terminal"/>
</dbReference>
<dbReference type="SUPFAM" id="SSF50978">
    <property type="entry name" value="WD40 repeat-like"/>
    <property type="match status" value="1"/>
</dbReference>
<keyword evidence="3" id="KW-0206">Cytoskeleton</keyword>
<dbReference type="SMART" id="SM00320">
    <property type="entry name" value="WD40"/>
    <property type="match status" value="3"/>
</dbReference>
<evidence type="ECO:0000313" key="6">
    <source>
        <dbReference type="EMBL" id="CAB3408906.1"/>
    </source>
</evidence>
<dbReference type="GO" id="GO:0008017">
    <property type="term" value="F:microtubule binding"/>
    <property type="evidence" value="ECO:0007669"/>
    <property type="project" value="InterPro"/>
</dbReference>
<feature type="compositionally biased region" description="Polar residues" evidence="4">
    <location>
        <begin position="393"/>
        <end position="410"/>
    </location>
</feature>
<feature type="compositionally biased region" description="Polar residues" evidence="4">
    <location>
        <begin position="442"/>
        <end position="453"/>
    </location>
</feature>
<comment type="caution">
    <text evidence="6">The sequence shown here is derived from an EMBL/GenBank/DDBJ whole genome shotgun (WGS) entry which is preliminary data.</text>
</comment>
<feature type="domain" description="Katanin p80 subunit C-terminal" evidence="5">
    <location>
        <begin position="551"/>
        <end position="650"/>
    </location>
</feature>
<dbReference type="InterPro" id="IPR001680">
    <property type="entry name" value="WD40_rpt"/>
</dbReference>
<evidence type="ECO:0000259" key="5">
    <source>
        <dbReference type="Pfam" id="PF13925"/>
    </source>
</evidence>
<evidence type="ECO:0000256" key="1">
    <source>
        <dbReference type="ARBA" id="ARBA00004245"/>
    </source>
</evidence>
<dbReference type="Pfam" id="PF13925">
    <property type="entry name" value="Katanin_con80"/>
    <property type="match status" value="1"/>
</dbReference>
<feature type="compositionally biased region" description="Low complexity" evidence="4">
    <location>
        <begin position="338"/>
        <end position="360"/>
    </location>
</feature>